<keyword evidence="2" id="KW-1133">Transmembrane helix</keyword>
<evidence type="ECO:0000256" key="2">
    <source>
        <dbReference type="SAM" id="Phobius"/>
    </source>
</evidence>
<evidence type="ECO:0000256" key="1">
    <source>
        <dbReference type="SAM" id="MobiDB-lite"/>
    </source>
</evidence>
<comment type="caution">
    <text evidence="3">The sequence shown here is derived from an EMBL/GenBank/DDBJ whole genome shotgun (WGS) entry which is preliminary data.</text>
</comment>
<dbReference type="EMBL" id="CAKJTI010000015">
    <property type="protein sequence ID" value="CAG9613640.1"/>
    <property type="molecule type" value="Genomic_DNA"/>
</dbReference>
<reference evidence="3 4" key="1">
    <citation type="submission" date="2021-10" db="EMBL/GenBank/DDBJ databases">
        <authorList>
            <person name="Criscuolo A."/>
        </authorList>
    </citation>
    <scope>NUCLEOTIDE SEQUENCE [LARGE SCALE GENOMIC DNA]</scope>
    <source>
        <strain evidence="4">CIP 111899</strain>
    </source>
</reference>
<evidence type="ECO:0008006" key="5">
    <source>
        <dbReference type="Google" id="ProtNLM"/>
    </source>
</evidence>
<keyword evidence="2" id="KW-0472">Membrane</keyword>
<feature type="compositionally biased region" description="Basic and acidic residues" evidence="1">
    <location>
        <begin position="45"/>
        <end position="55"/>
    </location>
</feature>
<protein>
    <recommendedName>
        <fullName evidence="5">Secreted protein</fullName>
    </recommendedName>
</protein>
<keyword evidence="2" id="KW-0812">Transmembrane</keyword>
<keyword evidence="4" id="KW-1185">Reference proteome</keyword>
<gene>
    <name evidence="3" type="ORF">BACCIP111899_02859</name>
</gene>
<dbReference type="Proteomes" id="UP000789423">
    <property type="component" value="Unassembled WGS sequence"/>
</dbReference>
<feature type="transmembrane region" description="Helical" evidence="2">
    <location>
        <begin position="7"/>
        <end position="26"/>
    </location>
</feature>
<dbReference type="RefSeq" id="WP_230575697.1">
    <property type="nucleotide sequence ID" value="NZ_CAKJTI010000015.1"/>
</dbReference>
<evidence type="ECO:0000313" key="4">
    <source>
        <dbReference type="Proteomes" id="UP000789423"/>
    </source>
</evidence>
<sequence length="271" mass="30963">MKRSIMIWAISGIVYLGVVIAGYSVYASVNPKKDEHINHKVDNQNADKSHNEHTNHGANEVSEVTPKVSYANGEITIELKDKNNNAPELEVSHEKLMHLIVVSSDLKEYHHLHPEEKNKGVYSQKFNLPDNSYKVFVDIKPKDLNYVVEPIQLHVGEAHKEQHVNDLVVDTDFTKTINNQAIELTTREFEVNKEIKLNFDVKNNKPEPYLGALGHVVILDEKGEKFIHVHPISNDKTVFETQFNKPGVYKLWAEFKFGGQVNAYPYVIEVK</sequence>
<accession>A0ABM8YD40</accession>
<evidence type="ECO:0000313" key="3">
    <source>
        <dbReference type="EMBL" id="CAG9613640.1"/>
    </source>
</evidence>
<proteinExistence type="predicted"/>
<name>A0ABM8YD40_9BACI</name>
<organism evidence="3 4">
    <name type="scientific">Bacillus rhizoplanae</name>
    <dbReference type="NCBI Taxonomy" id="2880966"/>
    <lineage>
        <taxon>Bacteria</taxon>
        <taxon>Bacillati</taxon>
        <taxon>Bacillota</taxon>
        <taxon>Bacilli</taxon>
        <taxon>Bacillales</taxon>
        <taxon>Bacillaceae</taxon>
        <taxon>Bacillus</taxon>
    </lineage>
</organism>
<feature type="region of interest" description="Disordered" evidence="1">
    <location>
        <begin position="45"/>
        <end position="64"/>
    </location>
</feature>